<accession>A0A0E9VV18</accession>
<evidence type="ECO:0000313" key="1">
    <source>
        <dbReference type="EMBL" id="JAH81128.1"/>
    </source>
</evidence>
<protein>
    <submittedName>
        <fullName evidence="1">Uncharacterized protein</fullName>
    </submittedName>
</protein>
<reference evidence="1" key="2">
    <citation type="journal article" date="2015" name="Fish Shellfish Immunol.">
        <title>Early steps in the European eel (Anguilla anguilla)-Vibrio vulnificus interaction in the gills: Role of the RtxA13 toxin.</title>
        <authorList>
            <person name="Callol A."/>
            <person name="Pajuelo D."/>
            <person name="Ebbesson L."/>
            <person name="Teles M."/>
            <person name="MacKenzie S."/>
            <person name="Amaro C."/>
        </authorList>
    </citation>
    <scope>NUCLEOTIDE SEQUENCE</scope>
</reference>
<organism evidence="1">
    <name type="scientific">Anguilla anguilla</name>
    <name type="common">European freshwater eel</name>
    <name type="synonym">Muraena anguilla</name>
    <dbReference type="NCBI Taxonomy" id="7936"/>
    <lineage>
        <taxon>Eukaryota</taxon>
        <taxon>Metazoa</taxon>
        <taxon>Chordata</taxon>
        <taxon>Craniata</taxon>
        <taxon>Vertebrata</taxon>
        <taxon>Euteleostomi</taxon>
        <taxon>Actinopterygii</taxon>
        <taxon>Neopterygii</taxon>
        <taxon>Teleostei</taxon>
        <taxon>Anguilliformes</taxon>
        <taxon>Anguillidae</taxon>
        <taxon>Anguilla</taxon>
    </lineage>
</organism>
<dbReference type="AlphaFoldDB" id="A0A0E9VV18"/>
<name>A0A0E9VV18_ANGAN</name>
<sequence length="31" mass="3713">MIILTKRFSFFITSLHTPSLSFSYYSIERNI</sequence>
<proteinExistence type="predicted"/>
<dbReference type="EMBL" id="GBXM01027449">
    <property type="protein sequence ID" value="JAH81128.1"/>
    <property type="molecule type" value="Transcribed_RNA"/>
</dbReference>
<reference evidence="1" key="1">
    <citation type="submission" date="2014-11" db="EMBL/GenBank/DDBJ databases">
        <authorList>
            <person name="Amaro Gonzalez C."/>
        </authorList>
    </citation>
    <scope>NUCLEOTIDE SEQUENCE</scope>
</reference>